<gene>
    <name evidence="2" type="ORF">HK413_04250</name>
</gene>
<reference evidence="2 3" key="1">
    <citation type="submission" date="2020-05" db="EMBL/GenBank/DDBJ databases">
        <authorList>
            <person name="Khan S.A."/>
            <person name="Jeon C.O."/>
            <person name="Chun B.H."/>
        </authorList>
    </citation>
    <scope>NUCLEOTIDE SEQUENCE [LARGE SCALE GENOMIC DNA]</scope>
    <source>
        <strain evidence="2 3">S1162</strain>
    </source>
</reference>
<evidence type="ECO:0000313" key="2">
    <source>
        <dbReference type="EMBL" id="NNU33550.1"/>
    </source>
</evidence>
<keyword evidence="3" id="KW-1185">Reference proteome</keyword>
<comment type="caution">
    <text evidence="2">The sequence shown here is derived from an EMBL/GenBank/DDBJ whole genome shotgun (WGS) entry which is preliminary data.</text>
</comment>
<evidence type="ECO:0000313" key="3">
    <source>
        <dbReference type="Proteomes" id="UP000566071"/>
    </source>
</evidence>
<dbReference type="Pfam" id="PF13858">
    <property type="entry name" value="DUF4199"/>
    <property type="match status" value="1"/>
</dbReference>
<organism evidence="2 3">
    <name type="scientific">Mucilaginibacter humi</name>
    <dbReference type="NCBI Taxonomy" id="2732510"/>
    <lineage>
        <taxon>Bacteria</taxon>
        <taxon>Pseudomonadati</taxon>
        <taxon>Bacteroidota</taxon>
        <taxon>Sphingobacteriia</taxon>
        <taxon>Sphingobacteriales</taxon>
        <taxon>Sphingobacteriaceae</taxon>
        <taxon>Mucilaginibacter</taxon>
    </lineage>
</organism>
<protein>
    <submittedName>
        <fullName evidence="2">DUF4199 family protein</fullName>
    </submittedName>
</protein>
<feature type="transmembrane region" description="Helical" evidence="1">
    <location>
        <begin position="37"/>
        <end position="57"/>
    </location>
</feature>
<keyword evidence="1" id="KW-0812">Transmembrane</keyword>
<sequence>MKNALIWGGAVIGVLSAAWLFLTHAMGYDTQNDNTAPYEYFSILIPIIGLFFGILNYRNVECNGQMGFWKLWYKALKFYYLAVSWRYL</sequence>
<dbReference type="Proteomes" id="UP000566071">
    <property type="component" value="Unassembled WGS sequence"/>
</dbReference>
<proteinExistence type="predicted"/>
<evidence type="ECO:0000256" key="1">
    <source>
        <dbReference type="SAM" id="Phobius"/>
    </source>
</evidence>
<dbReference type="InterPro" id="IPR025250">
    <property type="entry name" value="DUF4199"/>
</dbReference>
<keyword evidence="1" id="KW-0472">Membrane</keyword>
<accession>A0ABX1W0B4</accession>
<dbReference type="EMBL" id="JABFCR010000013">
    <property type="protein sequence ID" value="NNU33550.1"/>
    <property type="molecule type" value="Genomic_DNA"/>
</dbReference>
<keyword evidence="1" id="KW-1133">Transmembrane helix</keyword>
<name>A0ABX1W0B4_9SPHI</name>